<accession>A0A1H6X886</accession>
<evidence type="ECO:0000313" key="2">
    <source>
        <dbReference type="Proteomes" id="UP000183077"/>
    </source>
</evidence>
<proteinExistence type="predicted"/>
<protein>
    <submittedName>
        <fullName evidence="1">Uncharacterized protein</fullName>
    </submittedName>
</protein>
<dbReference type="EMBL" id="FNYS01000019">
    <property type="protein sequence ID" value="SEJ24276.1"/>
    <property type="molecule type" value="Genomic_DNA"/>
</dbReference>
<sequence>MMKRKIFKYSLWSLLTCLLWLLPVVDMLAQEKQTVKGTQISDGTVLTNTLNPLGFSILDLSSAERGFVLPRLSTEERSAIPLKDIKPGLMVFNTTIDCVEFFSATRQLWLSLCGDENEPAEVEITNAGCSGIVITGNYAEKVFLQPRANTINIQVNVSVAGSYQIEAEAFQMGTNKRNGYSFYASGVFPSAGIYNVVLKGSGTPEKGYPRNINGAPSVAGDDIRFVLNGVSSTCVASNFVNQVGLKYDFTINQSSQKIYKGNDITNREDLLTAELTNITSAGKVEVTGVLENGMKFKGSRYLTENEIVTKKASLKLVAEGKANIAMTTPMSFKSNSFVDFGKGEKETIIKHDIRVELVNIDALCNNPYYTFKVNGEWEMNKPFTNNHSIELPIRVTAPGKGIFKARTGDVVFTSDLVDLNFNAQTDNMSYVVLRPEKNTPNPKVYGQQKLIVTFESNSGRDYDISYPIEKVSKALNCPEYVVNIKGKAEVNFTGSKLYFTSHFISTSTSKNYFPPKFDVSVGVNKSRVKLVLNINITSAGEYDFTTQEINGIKFVAKGYTDKTGQQDIILDAEGKSLVDMPTQTYRLYMDGQTTALTAPVDFVYQSMKMYSIGGSGGQSWHPGGNKGASWDAGSSLVRALENFGWDGIVRIDKLEIIGLSNPQSNGSGLNNYRDMTNGTFANTLKEADLVFIGANDGSGFGKDLNSLQSLANYIKEKKGAVVYGEDGNNVNQMTTLIKLITNESVSATTKAGGSVENKSANRVVATTSEVTKLILGEAGQHFYKYGNVTLNNKLLGQGYNGRQLFTLDRLPQGFTTIAYLNNTSSNANTNVFSFVHNEYGFVGVGGAGFMGGYRSGSSSNTHPVQSTGFFTPRTTNYDGGDVYNAWFLLNLVHWSIDYAQEQKHNK</sequence>
<dbReference type="RefSeq" id="WP_074747292.1">
    <property type="nucleotide sequence ID" value="NZ_FNYS01000019.1"/>
</dbReference>
<gene>
    <name evidence="1" type="ORF">SAMN04488018_1193</name>
</gene>
<name>A0A1H6X886_9FLAO</name>
<dbReference type="GeneID" id="82258167"/>
<evidence type="ECO:0000313" key="1">
    <source>
        <dbReference type="EMBL" id="SEJ24276.1"/>
    </source>
</evidence>
<reference evidence="1 2" key="1">
    <citation type="submission" date="2016-10" db="EMBL/GenBank/DDBJ databases">
        <authorList>
            <person name="de Groot N.N."/>
        </authorList>
    </citation>
    <scope>NUCLEOTIDE SEQUENCE [LARGE SCALE GENOMIC DNA]</scope>
    <source>
        <strain evidence="1 2">DSM 23048</strain>
    </source>
</reference>
<dbReference type="Proteomes" id="UP000183077">
    <property type="component" value="Unassembled WGS sequence"/>
</dbReference>
<organism evidence="1 2">
    <name type="scientific">Myroides marinus</name>
    <dbReference type="NCBI Taxonomy" id="703342"/>
    <lineage>
        <taxon>Bacteria</taxon>
        <taxon>Pseudomonadati</taxon>
        <taxon>Bacteroidota</taxon>
        <taxon>Flavobacteriia</taxon>
        <taxon>Flavobacteriales</taxon>
        <taxon>Flavobacteriaceae</taxon>
        <taxon>Myroides</taxon>
    </lineage>
</organism>
<dbReference type="AlphaFoldDB" id="A0A1H6X886"/>